<keyword evidence="1" id="KW-0732">Signal</keyword>
<reference evidence="2 3" key="1">
    <citation type="submission" date="2018-01" db="EMBL/GenBank/DDBJ databases">
        <title>The draft genome sequence of Halioglobus japonicus S1-36.</title>
        <authorList>
            <person name="Du Z.-J."/>
            <person name="Shi M.-J."/>
        </authorList>
    </citation>
    <scope>NUCLEOTIDE SEQUENCE [LARGE SCALE GENOMIC DNA]</scope>
    <source>
        <strain evidence="2 3">S1-36</strain>
    </source>
</reference>
<dbReference type="Proteomes" id="UP000235162">
    <property type="component" value="Unassembled WGS sequence"/>
</dbReference>
<dbReference type="KEGG" id="hja:BST95_09855"/>
<dbReference type="RefSeq" id="WP_084199118.1">
    <property type="nucleotide sequence ID" value="NZ_BMYL01000002.1"/>
</dbReference>
<dbReference type="InterPro" id="IPR018673">
    <property type="entry name" value="DUF2141"/>
</dbReference>
<evidence type="ECO:0000256" key="1">
    <source>
        <dbReference type="SAM" id="SignalP"/>
    </source>
</evidence>
<feature type="signal peptide" evidence="1">
    <location>
        <begin position="1"/>
        <end position="18"/>
    </location>
</feature>
<evidence type="ECO:0000313" key="3">
    <source>
        <dbReference type="Proteomes" id="UP000235162"/>
    </source>
</evidence>
<dbReference type="EMBL" id="PKUR01000002">
    <property type="protein sequence ID" value="PLW86513.1"/>
    <property type="molecule type" value="Genomic_DNA"/>
</dbReference>
<proteinExistence type="predicted"/>
<organism evidence="2 3">
    <name type="scientific">Halioglobus japonicus</name>
    <dbReference type="NCBI Taxonomy" id="930805"/>
    <lineage>
        <taxon>Bacteria</taxon>
        <taxon>Pseudomonadati</taxon>
        <taxon>Pseudomonadota</taxon>
        <taxon>Gammaproteobacteria</taxon>
        <taxon>Cellvibrionales</taxon>
        <taxon>Halieaceae</taxon>
        <taxon>Halioglobus</taxon>
    </lineage>
</organism>
<feature type="chain" id="PRO_5042821867" evidence="1">
    <location>
        <begin position="19"/>
        <end position="145"/>
    </location>
</feature>
<protein>
    <submittedName>
        <fullName evidence="2">DUF2141 domain-containing protein</fullName>
    </submittedName>
</protein>
<sequence>MKKLAATLAIALALPLAAEETGMINLELNGLANASGSLYIGFYDSRDTWLGDATVTNLVLDVEQSREGELVKGNIELPVGEYAFSLYFDANGNGEMDTNFIGIPKEPVAMSNNAKVRFGPPDYEDAVFILTAEGVTQNIVVVTLD</sequence>
<dbReference type="Pfam" id="PF09912">
    <property type="entry name" value="DUF2141"/>
    <property type="match status" value="1"/>
</dbReference>
<keyword evidence="3" id="KW-1185">Reference proteome</keyword>
<gene>
    <name evidence="2" type="ORF">C0029_08890</name>
</gene>
<name>A0AAP8MES7_9GAMM</name>
<comment type="caution">
    <text evidence="2">The sequence shown here is derived from an EMBL/GenBank/DDBJ whole genome shotgun (WGS) entry which is preliminary data.</text>
</comment>
<evidence type="ECO:0000313" key="2">
    <source>
        <dbReference type="EMBL" id="PLW86513.1"/>
    </source>
</evidence>
<accession>A0AAP8MES7</accession>
<dbReference type="AlphaFoldDB" id="A0AAP8MES7"/>